<gene>
    <name evidence="3" type="ORF">C7I84_27885</name>
</gene>
<feature type="transmembrane region" description="Helical" evidence="2">
    <location>
        <begin position="333"/>
        <end position="354"/>
    </location>
</feature>
<feature type="transmembrane region" description="Helical" evidence="2">
    <location>
        <begin position="692"/>
        <end position="710"/>
    </location>
</feature>
<dbReference type="RefSeq" id="WP_106775478.1">
    <property type="nucleotide sequence ID" value="NZ_PXYK01000045.1"/>
</dbReference>
<keyword evidence="2" id="KW-0812">Transmembrane</keyword>
<feature type="transmembrane region" description="Helical" evidence="2">
    <location>
        <begin position="230"/>
        <end position="254"/>
    </location>
</feature>
<reference evidence="3 4" key="1">
    <citation type="submission" date="2018-03" db="EMBL/GenBank/DDBJ databases">
        <title>The draft genome of Mesorhizobium sp. 6GN-30.</title>
        <authorList>
            <person name="Liu L."/>
            <person name="Li L."/>
            <person name="Wang T."/>
            <person name="Zhang X."/>
            <person name="Liang L."/>
        </authorList>
    </citation>
    <scope>NUCLEOTIDE SEQUENCE [LARGE SCALE GENOMIC DNA]</scope>
    <source>
        <strain evidence="3 4">6GN30</strain>
    </source>
</reference>
<feature type="transmembrane region" description="Helical" evidence="2">
    <location>
        <begin position="580"/>
        <end position="598"/>
    </location>
</feature>
<protein>
    <submittedName>
        <fullName evidence="3">DUF2339 domain-containing protein</fullName>
    </submittedName>
</protein>
<evidence type="ECO:0000256" key="2">
    <source>
        <dbReference type="SAM" id="Phobius"/>
    </source>
</evidence>
<feature type="transmembrane region" description="Helical" evidence="2">
    <location>
        <begin position="518"/>
        <end position="538"/>
    </location>
</feature>
<feature type="transmembrane region" description="Helical" evidence="2">
    <location>
        <begin position="886"/>
        <end position="905"/>
    </location>
</feature>
<feature type="transmembrane region" description="Helical" evidence="2">
    <location>
        <begin position="550"/>
        <end position="568"/>
    </location>
</feature>
<dbReference type="PANTHER" id="PTHR38434">
    <property type="entry name" value="BLL2549 PROTEIN"/>
    <property type="match status" value="1"/>
</dbReference>
<dbReference type="EMBL" id="PXYK01000045">
    <property type="protein sequence ID" value="PSJ51027.1"/>
    <property type="molecule type" value="Genomic_DNA"/>
</dbReference>
<feature type="transmembrane region" description="Helical" evidence="2">
    <location>
        <begin position="821"/>
        <end position="842"/>
    </location>
</feature>
<feature type="transmembrane region" description="Helical" evidence="2">
    <location>
        <begin position="6"/>
        <end position="24"/>
    </location>
</feature>
<feature type="transmembrane region" description="Helical" evidence="2">
    <location>
        <begin position="360"/>
        <end position="381"/>
    </location>
</feature>
<feature type="transmembrane region" description="Helical" evidence="2">
    <location>
        <begin position="604"/>
        <end position="620"/>
    </location>
</feature>
<feature type="transmembrane region" description="Helical" evidence="2">
    <location>
        <begin position="660"/>
        <end position="680"/>
    </location>
</feature>
<dbReference type="InterPro" id="IPR014600">
    <property type="entry name" value="UCP035905_mem"/>
</dbReference>
<feature type="transmembrane region" description="Helical" evidence="2">
    <location>
        <begin position="627"/>
        <end position="645"/>
    </location>
</feature>
<feature type="compositionally biased region" description="Low complexity" evidence="1">
    <location>
        <begin position="124"/>
        <end position="137"/>
    </location>
</feature>
<evidence type="ECO:0000256" key="1">
    <source>
        <dbReference type="SAM" id="MobiDB-lite"/>
    </source>
</evidence>
<accession>A0A2P7RLD5</accession>
<dbReference type="Pfam" id="PF10101">
    <property type="entry name" value="DUF2339"/>
    <property type="match status" value="2"/>
</dbReference>
<dbReference type="AlphaFoldDB" id="A0A2P7RLD5"/>
<feature type="compositionally biased region" description="Low complexity" evidence="1">
    <location>
        <begin position="53"/>
        <end position="69"/>
    </location>
</feature>
<dbReference type="PIRSF" id="PIRSF035905">
    <property type="entry name" value="UCP035905_mp"/>
    <property type="match status" value="1"/>
</dbReference>
<feature type="transmembrane region" description="Helical" evidence="2">
    <location>
        <begin position="445"/>
        <end position="468"/>
    </location>
</feature>
<feature type="transmembrane region" description="Helical" evidence="2">
    <location>
        <begin position="260"/>
        <end position="280"/>
    </location>
</feature>
<dbReference type="Proteomes" id="UP000241229">
    <property type="component" value="Unassembled WGS sequence"/>
</dbReference>
<keyword evidence="2" id="KW-1133">Transmembrane helix</keyword>
<feature type="transmembrane region" description="Helical" evidence="2">
    <location>
        <begin position="418"/>
        <end position="438"/>
    </location>
</feature>
<feature type="transmembrane region" description="Helical" evidence="2">
    <location>
        <begin position="201"/>
        <end position="218"/>
    </location>
</feature>
<name>A0A2P7RLD5_9HYPH</name>
<feature type="region of interest" description="Disordered" evidence="1">
    <location>
        <begin position="40"/>
        <end position="69"/>
    </location>
</feature>
<proteinExistence type="predicted"/>
<sequence length="944" mass="96678">MIDSFFGLLTMVGVVVLIVTVTRLRERVRLLEREIGALRSSVSSPPEKEKAQPKPAGATEASAAATAAAAVSSAQEAGIEDEPGLAALRQPATAAAAASATGAARQEMAIGSEAVSDEPDASTPDAEPAAPVSEPASTGADTAAEEAKPAEAAPARQRPDIETALGTRWAVWIGGIALALGGIFLVRYTLEAGLFGPGVRLLMAALFGLALLAAGEFVRRTGFRVPVPGIAGAYIPAILTAAGAFTLFGTVYAAHGIYGFIGPAAALFLLGAVGIATLALALVHGQALAGVGLLGALATPVLVASQSPNTWGLFGYLAVVLVASIAIARIRRWLFLAAAAFAGVGLWCLVYLAEVEPADLWIVLFINAVMLATLALVWIGGRDKEPWETVRNAVPAAVPALFVALSAAVLLLDPALRPSGGLAGGTALFAAMVAVAAWRAEALPLLFGAAIGAGLVFLRVGLSGTFAFELMGEPVEVDGFAVLPSTNALLYPGLALAVLFLVAGLWRARALIGSLMASATWAVAAAAVPFVILCSLWVALGNPDIDLRHAFAALLLAGLLAAGAGQAARRENPASTGGPAVSILLAGGFAALLAAIHMAFGPGLTTILAGAAAMLPALATRRRAWPALGWLSAAAVVIVLVRVAGDPTIVGWMRLGTTPVFNALLPGYGIPALAFGFAAWQLARTTGGRPRLAMEASALFFALLTLAMLVRHAMHGGIIDTGTLTLAEQAIYTLIALAAGAILISLDLKAPSPVLRHASLGIGVFSVAAIATQHLLLLNPLFTDESTGGIPFFNLLFLAYLLPAAACAALAWYAQGRRPPWYSLMLGIAAAALAFAYATLSVRRLFQGEHIGFWSGMEPLETYSYSALWLVIGVGLLAAGVRTGSYLTRAASGAVIAIAVAKVFLFDMSALEGVLRALSFIGLGAVLIGIGLFYQRLLARAAAG</sequence>
<dbReference type="InterPro" id="IPR019286">
    <property type="entry name" value="DUF2339_TM"/>
</dbReference>
<evidence type="ECO:0000313" key="4">
    <source>
        <dbReference type="Proteomes" id="UP000241229"/>
    </source>
</evidence>
<feature type="transmembrane region" description="Helical" evidence="2">
    <location>
        <begin position="790"/>
        <end position="814"/>
    </location>
</feature>
<feature type="transmembrane region" description="Helical" evidence="2">
    <location>
        <begin position="169"/>
        <end position="189"/>
    </location>
</feature>
<keyword evidence="4" id="KW-1185">Reference proteome</keyword>
<feature type="transmembrane region" description="Helical" evidence="2">
    <location>
        <begin position="760"/>
        <end position="778"/>
    </location>
</feature>
<evidence type="ECO:0000313" key="3">
    <source>
        <dbReference type="EMBL" id="PSJ51027.1"/>
    </source>
</evidence>
<feature type="transmembrane region" description="Helical" evidence="2">
    <location>
        <begin position="730"/>
        <end position="748"/>
    </location>
</feature>
<feature type="transmembrane region" description="Helical" evidence="2">
    <location>
        <begin position="393"/>
        <end position="412"/>
    </location>
</feature>
<comment type="caution">
    <text evidence="3">The sequence shown here is derived from an EMBL/GenBank/DDBJ whole genome shotgun (WGS) entry which is preliminary data.</text>
</comment>
<feature type="region of interest" description="Disordered" evidence="1">
    <location>
        <begin position="114"/>
        <end position="159"/>
    </location>
</feature>
<feature type="transmembrane region" description="Helical" evidence="2">
    <location>
        <begin position="488"/>
        <end position="506"/>
    </location>
</feature>
<feature type="transmembrane region" description="Helical" evidence="2">
    <location>
        <begin position="917"/>
        <end position="934"/>
    </location>
</feature>
<feature type="transmembrane region" description="Helical" evidence="2">
    <location>
        <begin position="311"/>
        <end position="328"/>
    </location>
</feature>
<dbReference type="PANTHER" id="PTHR38434:SF1">
    <property type="entry name" value="BLL2549 PROTEIN"/>
    <property type="match status" value="1"/>
</dbReference>
<dbReference type="OrthoDB" id="5422830at2"/>
<organism evidence="3 4">
    <name type="scientific">Kumtagia ephedrae</name>
    <dbReference type="NCBI Taxonomy" id="2116701"/>
    <lineage>
        <taxon>Bacteria</taxon>
        <taxon>Pseudomonadati</taxon>
        <taxon>Pseudomonadota</taxon>
        <taxon>Alphaproteobacteria</taxon>
        <taxon>Hyphomicrobiales</taxon>
        <taxon>Phyllobacteriaceae</taxon>
        <taxon>Kumtagia</taxon>
    </lineage>
</organism>
<keyword evidence="2" id="KW-0472">Membrane</keyword>
<feature type="transmembrane region" description="Helical" evidence="2">
    <location>
        <begin position="862"/>
        <end position="879"/>
    </location>
</feature>
<feature type="transmembrane region" description="Helical" evidence="2">
    <location>
        <begin position="287"/>
        <end position="305"/>
    </location>
</feature>